<accession>A0A433UB22</accession>
<keyword evidence="2" id="KW-1185">Reference proteome</keyword>
<organism evidence="1 2">
    <name type="scientific">Elysia chlorotica</name>
    <name type="common">Eastern emerald elysia</name>
    <name type="synonym">Sea slug</name>
    <dbReference type="NCBI Taxonomy" id="188477"/>
    <lineage>
        <taxon>Eukaryota</taxon>
        <taxon>Metazoa</taxon>
        <taxon>Spiralia</taxon>
        <taxon>Lophotrochozoa</taxon>
        <taxon>Mollusca</taxon>
        <taxon>Gastropoda</taxon>
        <taxon>Heterobranchia</taxon>
        <taxon>Euthyneura</taxon>
        <taxon>Panpulmonata</taxon>
        <taxon>Sacoglossa</taxon>
        <taxon>Placobranchoidea</taxon>
        <taxon>Plakobranchidae</taxon>
        <taxon>Elysia</taxon>
    </lineage>
</organism>
<name>A0A433UB22_ELYCH</name>
<evidence type="ECO:0000313" key="2">
    <source>
        <dbReference type="Proteomes" id="UP000271974"/>
    </source>
</evidence>
<dbReference type="OrthoDB" id="6145522at2759"/>
<reference evidence="1 2" key="1">
    <citation type="submission" date="2019-01" db="EMBL/GenBank/DDBJ databases">
        <title>A draft genome assembly of the solar-powered sea slug Elysia chlorotica.</title>
        <authorList>
            <person name="Cai H."/>
            <person name="Li Q."/>
            <person name="Fang X."/>
            <person name="Li J."/>
            <person name="Curtis N.E."/>
            <person name="Altenburger A."/>
            <person name="Shibata T."/>
            <person name="Feng M."/>
            <person name="Maeda T."/>
            <person name="Schwartz J.A."/>
            <person name="Shigenobu S."/>
            <person name="Lundholm N."/>
            <person name="Nishiyama T."/>
            <person name="Yang H."/>
            <person name="Hasebe M."/>
            <person name="Li S."/>
            <person name="Pierce S.K."/>
            <person name="Wang J."/>
        </authorList>
    </citation>
    <scope>NUCLEOTIDE SEQUENCE [LARGE SCALE GENOMIC DNA]</scope>
    <source>
        <strain evidence="1">EC2010</strain>
        <tissue evidence="1">Whole organism of an adult</tissue>
    </source>
</reference>
<dbReference type="AlphaFoldDB" id="A0A433UB22"/>
<dbReference type="Proteomes" id="UP000271974">
    <property type="component" value="Unassembled WGS sequence"/>
</dbReference>
<dbReference type="EMBL" id="RQTK01000020">
    <property type="protein sequence ID" value="RUS91014.1"/>
    <property type="molecule type" value="Genomic_DNA"/>
</dbReference>
<evidence type="ECO:0000313" key="1">
    <source>
        <dbReference type="EMBL" id="RUS91014.1"/>
    </source>
</evidence>
<proteinExistence type="predicted"/>
<gene>
    <name evidence="1" type="ORF">EGW08_001231</name>
</gene>
<sequence length="212" mass="24183">MPKPVRAHAPILIHVVAGLVFVLLAFPYVKGYPQPCRFPRQYEGFRFQSSYTAVADDYVAVDCDRRIMYTRSTKDKDIQRFVIVDLTTNVMHIFNQERQCVKTVARAFEAIDYCEISRGATFTGEITLEGNKRLGWVATNDKKYEQTSVVTRMSKTEAGTSSGGCLPFIFRVRSDRHILMANTFYDVKPGISDPHAQKHLGDYTSKCFLYVQ</sequence>
<comment type="caution">
    <text evidence="1">The sequence shown here is derived from an EMBL/GenBank/DDBJ whole genome shotgun (WGS) entry which is preliminary data.</text>
</comment>
<protein>
    <submittedName>
        <fullName evidence="1">Uncharacterized protein</fullName>
    </submittedName>
</protein>